<dbReference type="RefSeq" id="WP_015772566.1">
    <property type="nucleotide sequence ID" value="NC_013174.1"/>
</dbReference>
<dbReference type="AlphaFoldDB" id="C7R266"/>
<dbReference type="EMBL" id="CP001706">
    <property type="protein sequence ID" value="ACV09954.1"/>
    <property type="molecule type" value="Genomic_DNA"/>
</dbReference>
<gene>
    <name evidence="2" type="ordered locus">Jden_2319</name>
</gene>
<evidence type="ECO:0000313" key="2">
    <source>
        <dbReference type="EMBL" id="ACV09954.1"/>
    </source>
</evidence>
<dbReference type="STRING" id="471856.Jden_2319"/>
<dbReference type="KEGG" id="jde:Jden_2319"/>
<evidence type="ECO:0000313" key="3">
    <source>
        <dbReference type="Proteomes" id="UP000000628"/>
    </source>
</evidence>
<accession>C7R266</accession>
<sequence>MTKRLLLTGFVVSALTLTGCAIPDMPINAEAQTATETPVEPVEETKEPEPAETIQEENTLAQDTTNAVLESNVVNSFDELGPTSPGYPITGIDALNTTTIRVNVQETLTDEDRTQTATWVINHACTTVDALSVVVIRDASGVDSNHYKNKLATLPACK</sequence>
<keyword evidence="1" id="KW-0732">Signal</keyword>
<dbReference type="Proteomes" id="UP000000628">
    <property type="component" value="Chromosome"/>
</dbReference>
<dbReference type="eggNOG" id="ENOG5034666">
    <property type="taxonomic scope" value="Bacteria"/>
</dbReference>
<dbReference type="PROSITE" id="PS51257">
    <property type="entry name" value="PROKAR_LIPOPROTEIN"/>
    <property type="match status" value="1"/>
</dbReference>
<dbReference type="OrthoDB" id="9965458at2"/>
<feature type="chain" id="PRO_5039376724" description="Lipoprotein" evidence="1">
    <location>
        <begin position="22"/>
        <end position="158"/>
    </location>
</feature>
<evidence type="ECO:0008006" key="4">
    <source>
        <dbReference type="Google" id="ProtNLM"/>
    </source>
</evidence>
<name>C7R266_JONDD</name>
<reference evidence="2 3" key="1">
    <citation type="journal article" date="2009" name="Stand. Genomic Sci.">
        <title>Complete genome sequence of Jonesia denitrificans type strain (Prevot 55134).</title>
        <authorList>
            <person name="Pukall R."/>
            <person name="Gehrich-Schroter G."/>
            <person name="Lapidus A."/>
            <person name="Nolan M."/>
            <person name="Glavina Del Rio T."/>
            <person name="Lucas S."/>
            <person name="Chen F."/>
            <person name="Tice H."/>
            <person name="Pitluck S."/>
            <person name="Cheng J.F."/>
            <person name="Copeland A."/>
            <person name="Saunders E."/>
            <person name="Brettin T."/>
            <person name="Detter J.C."/>
            <person name="Bruce D."/>
            <person name="Goodwin L."/>
            <person name="Pati A."/>
            <person name="Ivanova N."/>
            <person name="Mavromatis K."/>
            <person name="Ovchinnikova G."/>
            <person name="Chen A."/>
            <person name="Palaniappan K."/>
            <person name="Land M."/>
            <person name="Hauser L."/>
            <person name="Chang Y.J."/>
            <person name="Jeffries C.D."/>
            <person name="Chain P."/>
            <person name="Goker M."/>
            <person name="Bristow J."/>
            <person name="Eisen J.A."/>
            <person name="Markowitz V."/>
            <person name="Hugenholtz P."/>
            <person name="Kyrpides N.C."/>
            <person name="Klenk H.P."/>
            <person name="Han C."/>
        </authorList>
    </citation>
    <scope>NUCLEOTIDE SEQUENCE [LARGE SCALE GENOMIC DNA]</scope>
    <source>
        <strain evidence="3">ATCC 14870 / DSM 20603 / BCRC 15368 / CIP 55.134 / JCM 11481 / NBRC 15587 / NCTC 10816 / Prevot 55134</strain>
    </source>
</reference>
<keyword evidence="3" id="KW-1185">Reference proteome</keyword>
<organism evidence="2 3">
    <name type="scientific">Jonesia denitrificans (strain ATCC 14870 / DSM 20603 / BCRC 15368 / CIP 55.134 / JCM 11481 / NBRC 15587 / NCTC 10816 / Prevot 55134)</name>
    <name type="common">Listeria denitrificans</name>
    <dbReference type="NCBI Taxonomy" id="471856"/>
    <lineage>
        <taxon>Bacteria</taxon>
        <taxon>Bacillati</taxon>
        <taxon>Actinomycetota</taxon>
        <taxon>Actinomycetes</taxon>
        <taxon>Micrococcales</taxon>
        <taxon>Jonesiaceae</taxon>
        <taxon>Jonesia</taxon>
    </lineage>
</organism>
<proteinExistence type="predicted"/>
<protein>
    <recommendedName>
        <fullName evidence="4">Lipoprotein</fullName>
    </recommendedName>
</protein>
<dbReference type="HOGENOM" id="CLU_1667054_0_0_11"/>
<feature type="signal peptide" evidence="1">
    <location>
        <begin position="1"/>
        <end position="21"/>
    </location>
</feature>
<evidence type="ECO:0000256" key="1">
    <source>
        <dbReference type="SAM" id="SignalP"/>
    </source>
</evidence>